<organism evidence="2 3">
    <name type="scientific">Portunus trituberculatus</name>
    <name type="common">Swimming crab</name>
    <name type="synonym">Neptunus trituberculatus</name>
    <dbReference type="NCBI Taxonomy" id="210409"/>
    <lineage>
        <taxon>Eukaryota</taxon>
        <taxon>Metazoa</taxon>
        <taxon>Ecdysozoa</taxon>
        <taxon>Arthropoda</taxon>
        <taxon>Crustacea</taxon>
        <taxon>Multicrustacea</taxon>
        <taxon>Malacostraca</taxon>
        <taxon>Eumalacostraca</taxon>
        <taxon>Eucarida</taxon>
        <taxon>Decapoda</taxon>
        <taxon>Pleocyemata</taxon>
        <taxon>Brachyura</taxon>
        <taxon>Eubrachyura</taxon>
        <taxon>Portunoidea</taxon>
        <taxon>Portunidae</taxon>
        <taxon>Portuninae</taxon>
        <taxon>Portunus</taxon>
    </lineage>
</organism>
<accession>A0A5B7GH63</accession>
<evidence type="ECO:0000313" key="3">
    <source>
        <dbReference type="Proteomes" id="UP000324222"/>
    </source>
</evidence>
<proteinExistence type="predicted"/>
<dbReference type="EMBL" id="VSRR010016565">
    <property type="protein sequence ID" value="MPC59441.1"/>
    <property type="molecule type" value="Genomic_DNA"/>
</dbReference>
<gene>
    <name evidence="2" type="ORF">E2C01_053460</name>
</gene>
<feature type="region of interest" description="Disordered" evidence="1">
    <location>
        <begin position="89"/>
        <end position="110"/>
    </location>
</feature>
<keyword evidence="3" id="KW-1185">Reference proteome</keyword>
<name>A0A5B7GH63_PORTR</name>
<comment type="caution">
    <text evidence="2">The sequence shown here is derived from an EMBL/GenBank/DDBJ whole genome shotgun (WGS) entry which is preliminary data.</text>
</comment>
<dbReference type="AlphaFoldDB" id="A0A5B7GH63"/>
<evidence type="ECO:0000313" key="2">
    <source>
        <dbReference type="EMBL" id="MPC59441.1"/>
    </source>
</evidence>
<feature type="compositionally biased region" description="Basic and acidic residues" evidence="1">
    <location>
        <begin position="93"/>
        <end position="110"/>
    </location>
</feature>
<sequence>MSCVREYRIAGEISSLQFLAPVDCSLELQEQTWSRRQEVLSGQLPFLVGCALAPHEACLCSSDEPWARVGIEEAEKSCLTHSYPAINNRKTKTGREARRKESREAGRQGG</sequence>
<protein>
    <submittedName>
        <fullName evidence="2">Uncharacterized protein</fullName>
    </submittedName>
</protein>
<dbReference type="Proteomes" id="UP000324222">
    <property type="component" value="Unassembled WGS sequence"/>
</dbReference>
<reference evidence="2 3" key="1">
    <citation type="submission" date="2019-05" db="EMBL/GenBank/DDBJ databases">
        <title>Another draft genome of Portunus trituberculatus and its Hox gene families provides insights of decapod evolution.</title>
        <authorList>
            <person name="Jeong J.-H."/>
            <person name="Song I."/>
            <person name="Kim S."/>
            <person name="Choi T."/>
            <person name="Kim D."/>
            <person name="Ryu S."/>
            <person name="Kim W."/>
        </authorList>
    </citation>
    <scope>NUCLEOTIDE SEQUENCE [LARGE SCALE GENOMIC DNA]</scope>
    <source>
        <tissue evidence="2">Muscle</tissue>
    </source>
</reference>
<evidence type="ECO:0000256" key="1">
    <source>
        <dbReference type="SAM" id="MobiDB-lite"/>
    </source>
</evidence>